<comment type="caution">
    <text evidence="1">The sequence shown here is derived from an EMBL/GenBank/DDBJ whole genome shotgun (WGS) entry which is preliminary data.</text>
</comment>
<evidence type="ECO:0000313" key="2">
    <source>
        <dbReference type="Proteomes" id="UP000050454"/>
    </source>
</evidence>
<dbReference type="RefSeq" id="WP_055144800.1">
    <property type="nucleotide sequence ID" value="NZ_JXSZ01000005.1"/>
</dbReference>
<evidence type="ECO:0000313" key="1">
    <source>
        <dbReference type="EMBL" id="KPM50020.1"/>
    </source>
</evidence>
<dbReference type="EMBL" id="LGTQ01000005">
    <property type="protein sequence ID" value="KPM50020.1"/>
    <property type="molecule type" value="Genomic_DNA"/>
</dbReference>
<accession>A0A0N8HAF4</accession>
<sequence length="232" mass="27457">MKKEVKNTILGASILGNFFQFLGNKEKADEIERQKGVISDLEKMLREKTAESIMYQRRYFQNRRWLKELNEKFEPEEAFKEVVMNLNRLVTDFIWLENEREELESCRGQIEMKNYNMSVLSLAKLLEVLLHNVIISESSIENKFQKKVEKGKYLNFGNMIDILNSDERLRKLCNIGFLRDLKDLRNKAAHEIGEVFDDHEKHIIHSRAIAELRIIKGWQTDGLRKIRLEKVA</sequence>
<name>A0A0N8HAF4_9BACT</name>
<protein>
    <submittedName>
        <fullName evidence="1">Uncharacterized protein</fullName>
    </submittedName>
</protein>
<organism evidence="1 2">
    <name type="scientific">Jiulongibacter sediminis</name>
    <dbReference type="NCBI Taxonomy" id="1605367"/>
    <lineage>
        <taxon>Bacteria</taxon>
        <taxon>Pseudomonadati</taxon>
        <taxon>Bacteroidota</taxon>
        <taxon>Cytophagia</taxon>
        <taxon>Cytophagales</taxon>
        <taxon>Leadbetterellaceae</taxon>
        <taxon>Jiulongibacter</taxon>
    </lineage>
</organism>
<dbReference type="AlphaFoldDB" id="A0A0N8HAF4"/>
<keyword evidence="2" id="KW-1185">Reference proteome</keyword>
<reference evidence="1 2" key="1">
    <citation type="submission" date="2015-07" db="EMBL/GenBank/DDBJ databases">
        <title>The draft genome sequence of Leadbetterella sp. JN14-9.</title>
        <authorList>
            <person name="Liu Y."/>
            <person name="Du J."/>
            <person name="Shao Z."/>
        </authorList>
    </citation>
    <scope>NUCLEOTIDE SEQUENCE [LARGE SCALE GENOMIC DNA]</scope>
    <source>
        <strain evidence="1 2">JN14-9</strain>
    </source>
</reference>
<dbReference type="Proteomes" id="UP000050454">
    <property type="component" value="Unassembled WGS sequence"/>
</dbReference>
<gene>
    <name evidence="1" type="ORF">AFM12_05575</name>
</gene>
<proteinExistence type="predicted"/>